<reference evidence="1 2" key="1">
    <citation type="submission" date="2024-01" db="EMBL/GenBank/DDBJ databases">
        <title>A draft genome for a cacao thread blight-causing isolate of Paramarasmius palmivorus.</title>
        <authorList>
            <person name="Baruah I.K."/>
            <person name="Bukari Y."/>
            <person name="Amoako-Attah I."/>
            <person name="Meinhardt L.W."/>
            <person name="Bailey B.A."/>
            <person name="Cohen S.P."/>
        </authorList>
    </citation>
    <scope>NUCLEOTIDE SEQUENCE [LARGE SCALE GENOMIC DNA]</scope>
    <source>
        <strain evidence="1 2">GH-12</strain>
    </source>
</reference>
<dbReference type="AlphaFoldDB" id="A0AAW0E7M2"/>
<protein>
    <submittedName>
        <fullName evidence="1">Uncharacterized protein</fullName>
    </submittedName>
</protein>
<accession>A0AAW0E7M2</accession>
<gene>
    <name evidence="1" type="ORF">VNI00_000880</name>
</gene>
<dbReference type="Gene3D" id="3.80.10.10">
    <property type="entry name" value="Ribonuclease Inhibitor"/>
    <property type="match status" value="1"/>
</dbReference>
<dbReference type="SUPFAM" id="SSF52047">
    <property type="entry name" value="RNI-like"/>
    <property type="match status" value="1"/>
</dbReference>
<sequence length="189" mass="21200">MPNLEILHVDRISLRNTSDIDPISLPSLHALSITSGTESSLAAFLDHLQVPNLHSLKVGVDAESVVGAFLTRCGKLRSLALKANETDDFEWLLESLPRGVNSLSLFSATERAVCALSRRQGKLAELRLFSRRIEDSTLIEAVESLGLRQLWLYDSSVDHPANRIREMGVEVYQRRSWWSDFLSSHTSTR</sequence>
<proteinExistence type="predicted"/>
<keyword evidence="2" id="KW-1185">Reference proteome</keyword>
<dbReference type="InterPro" id="IPR032675">
    <property type="entry name" value="LRR_dom_sf"/>
</dbReference>
<dbReference type="EMBL" id="JAYKXP010000003">
    <property type="protein sequence ID" value="KAK7060116.1"/>
    <property type="molecule type" value="Genomic_DNA"/>
</dbReference>
<dbReference type="Proteomes" id="UP001383192">
    <property type="component" value="Unassembled WGS sequence"/>
</dbReference>
<comment type="caution">
    <text evidence="1">The sequence shown here is derived from an EMBL/GenBank/DDBJ whole genome shotgun (WGS) entry which is preliminary data.</text>
</comment>
<name>A0AAW0E7M2_9AGAR</name>
<organism evidence="1 2">
    <name type="scientific">Paramarasmius palmivorus</name>
    <dbReference type="NCBI Taxonomy" id="297713"/>
    <lineage>
        <taxon>Eukaryota</taxon>
        <taxon>Fungi</taxon>
        <taxon>Dikarya</taxon>
        <taxon>Basidiomycota</taxon>
        <taxon>Agaricomycotina</taxon>
        <taxon>Agaricomycetes</taxon>
        <taxon>Agaricomycetidae</taxon>
        <taxon>Agaricales</taxon>
        <taxon>Marasmiineae</taxon>
        <taxon>Marasmiaceae</taxon>
        <taxon>Paramarasmius</taxon>
    </lineage>
</organism>
<evidence type="ECO:0000313" key="2">
    <source>
        <dbReference type="Proteomes" id="UP001383192"/>
    </source>
</evidence>
<evidence type="ECO:0000313" key="1">
    <source>
        <dbReference type="EMBL" id="KAK7060116.1"/>
    </source>
</evidence>